<dbReference type="CDD" id="cd05188">
    <property type="entry name" value="MDR"/>
    <property type="match status" value="1"/>
</dbReference>
<dbReference type="Pfam" id="PF08240">
    <property type="entry name" value="ADH_N"/>
    <property type="match status" value="1"/>
</dbReference>
<comment type="cofactor">
    <cofactor evidence="1">
        <name>Zn(2+)</name>
        <dbReference type="ChEBI" id="CHEBI:29105"/>
    </cofactor>
</comment>
<evidence type="ECO:0000313" key="9">
    <source>
        <dbReference type="Proteomes" id="UP000319257"/>
    </source>
</evidence>
<comment type="similarity">
    <text evidence="2">Belongs to the zinc-containing alcohol dehydrogenase family.</text>
</comment>
<dbReference type="AlphaFoldDB" id="A0A507B041"/>
<dbReference type="STRING" id="1093900.A0A507B041"/>
<accession>A0A507B041</accession>
<dbReference type="RefSeq" id="XP_030991591.1">
    <property type="nucleotide sequence ID" value="XM_031143808.1"/>
</dbReference>
<keyword evidence="5" id="KW-0560">Oxidoreductase</keyword>
<evidence type="ECO:0000256" key="5">
    <source>
        <dbReference type="ARBA" id="ARBA00023002"/>
    </source>
</evidence>
<evidence type="ECO:0000256" key="1">
    <source>
        <dbReference type="ARBA" id="ARBA00001947"/>
    </source>
</evidence>
<keyword evidence="3" id="KW-0479">Metal-binding</keyword>
<dbReference type="GO" id="GO:0046872">
    <property type="term" value="F:metal ion binding"/>
    <property type="evidence" value="ECO:0007669"/>
    <property type="project" value="UniProtKB-KW"/>
</dbReference>
<dbReference type="Proteomes" id="UP000319257">
    <property type="component" value="Unassembled WGS sequence"/>
</dbReference>
<protein>
    <recommendedName>
        <fullName evidence="10">Alcohol dehydrogenase</fullName>
    </recommendedName>
</protein>
<dbReference type="InterPro" id="IPR013154">
    <property type="entry name" value="ADH-like_N"/>
</dbReference>
<evidence type="ECO:0000313" key="8">
    <source>
        <dbReference type="EMBL" id="TPX09880.1"/>
    </source>
</evidence>
<dbReference type="OrthoDB" id="5407715at2759"/>
<dbReference type="Gene3D" id="3.90.180.10">
    <property type="entry name" value="Medium-chain alcohol dehydrogenases, catalytic domain"/>
    <property type="match status" value="1"/>
</dbReference>
<evidence type="ECO:0000256" key="4">
    <source>
        <dbReference type="ARBA" id="ARBA00022833"/>
    </source>
</evidence>
<dbReference type="InterPro" id="IPR011032">
    <property type="entry name" value="GroES-like_sf"/>
</dbReference>
<name>A0A507B041_9PEZI</name>
<dbReference type="InParanoid" id="A0A507B041"/>
<dbReference type="Gene3D" id="3.40.50.720">
    <property type="entry name" value="NAD(P)-binding Rossmann-like Domain"/>
    <property type="match status" value="1"/>
</dbReference>
<evidence type="ECO:0000259" key="6">
    <source>
        <dbReference type="Pfam" id="PF00107"/>
    </source>
</evidence>
<keyword evidence="9" id="KW-1185">Reference proteome</keyword>
<feature type="domain" description="Alcohol dehydrogenase-like N-terminal" evidence="7">
    <location>
        <begin position="37"/>
        <end position="151"/>
    </location>
</feature>
<dbReference type="InterPro" id="IPR013149">
    <property type="entry name" value="ADH-like_C"/>
</dbReference>
<dbReference type="SUPFAM" id="SSF50129">
    <property type="entry name" value="GroES-like"/>
    <property type="match status" value="1"/>
</dbReference>
<dbReference type="PANTHER" id="PTHR43350">
    <property type="entry name" value="NAD-DEPENDENT ALCOHOL DEHYDROGENASE"/>
    <property type="match status" value="1"/>
</dbReference>
<dbReference type="GO" id="GO:0016491">
    <property type="term" value="F:oxidoreductase activity"/>
    <property type="evidence" value="ECO:0007669"/>
    <property type="project" value="UniProtKB-KW"/>
</dbReference>
<sequence length="377" mass="40268">MDSIDAAIPATHKALLLNSTRDPYDIAVVQRPTPKAGPGSAVLRVLAVGVLTYAGKVYSGRKPYPYPTPLVPGLTSIGRVSAVGPDATVLKPGQLVFFDCFINGRDSPEARCLSGLSAGMNAASNVLLEGEWRDSTFAEYAKVPLENCHLLNEARLCGSPADGGLGYTIEDLAFLFYISVPFGGLRSVNVQAGEKVIVTPATGAYGSAAVLAALAMGAQVIAMGRDAAKLEKIKAYGPKGRIRTVLNTGDMDADIKELTRDGPADVFFDISPGKAFTSTHFRSCIHSLRLGGRVSMMGVHDGLPMPMMHMLINDITLKPRWMYSVEDMRVMIRLLEAGYLSLRGIRTVGTFPLEQFSQAFDAAAEMAGPCVQVLITP</sequence>
<feature type="domain" description="Alcohol dehydrogenase-like C-terminal" evidence="6">
    <location>
        <begin position="206"/>
        <end position="336"/>
    </location>
</feature>
<dbReference type="Pfam" id="PF00107">
    <property type="entry name" value="ADH_zinc_N"/>
    <property type="match status" value="1"/>
</dbReference>
<evidence type="ECO:0008006" key="10">
    <source>
        <dbReference type="Google" id="ProtNLM"/>
    </source>
</evidence>
<dbReference type="InterPro" id="IPR036291">
    <property type="entry name" value="NAD(P)-bd_dom_sf"/>
</dbReference>
<keyword evidence="4" id="KW-0862">Zinc</keyword>
<evidence type="ECO:0000256" key="3">
    <source>
        <dbReference type="ARBA" id="ARBA00022723"/>
    </source>
</evidence>
<evidence type="ECO:0000256" key="2">
    <source>
        <dbReference type="ARBA" id="ARBA00008072"/>
    </source>
</evidence>
<comment type="caution">
    <text evidence="8">The sequence shown here is derived from an EMBL/GenBank/DDBJ whole genome shotgun (WGS) entry which is preliminary data.</text>
</comment>
<proteinExistence type="inferred from homology"/>
<gene>
    <name evidence="8" type="ORF">E0L32_008902</name>
</gene>
<dbReference type="SUPFAM" id="SSF51735">
    <property type="entry name" value="NAD(P)-binding Rossmann-fold domains"/>
    <property type="match status" value="1"/>
</dbReference>
<reference evidence="8 9" key="1">
    <citation type="submission" date="2019-06" db="EMBL/GenBank/DDBJ databases">
        <title>Draft genome sequence of the filamentous fungus Phialemoniopsis curvata isolated from diesel fuel.</title>
        <authorList>
            <person name="Varaljay V.A."/>
            <person name="Lyon W.J."/>
            <person name="Crouch A.L."/>
            <person name="Drake C.E."/>
            <person name="Hollomon J.M."/>
            <person name="Nadeau L.J."/>
            <person name="Nunn H.S."/>
            <person name="Stevenson B.S."/>
            <person name="Bojanowski C.L."/>
            <person name="Crookes-Goodson W.J."/>
        </authorList>
    </citation>
    <scope>NUCLEOTIDE SEQUENCE [LARGE SCALE GENOMIC DNA]</scope>
    <source>
        <strain evidence="8 9">D216</strain>
    </source>
</reference>
<dbReference type="GeneID" id="41976349"/>
<dbReference type="PANTHER" id="PTHR43350:SF17">
    <property type="entry name" value="NAD-DEPENDENT ALCOHOL DEHYDROGENASE"/>
    <property type="match status" value="1"/>
</dbReference>
<dbReference type="EMBL" id="SKBQ01000061">
    <property type="protein sequence ID" value="TPX09880.1"/>
    <property type="molecule type" value="Genomic_DNA"/>
</dbReference>
<organism evidence="8 9">
    <name type="scientific">Thyridium curvatum</name>
    <dbReference type="NCBI Taxonomy" id="1093900"/>
    <lineage>
        <taxon>Eukaryota</taxon>
        <taxon>Fungi</taxon>
        <taxon>Dikarya</taxon>
        <taxon>Ascomycota</taxon>
        <taxon>Pezizomycotina</taxon>
        <taxon>Sordariomycetes</taxon>
        <taxon>Sordariomycetidae</taxon>
        <taxon>Thyridiales</taxon>
        <taxon>Thyridiaceae</taxon>
        <taxon>Thyridium</taxon>
    </lineage>
</organism>
<evidence type="ECO:0000259" key="7">
    <source>
        <dbReference type="Pfam" id="PF08240"/>
    </source>
</evidence>